<protein>
    <submittedName>
        <fullName evidence="2">Uncharacterized protein</fullName>
    </submittedName>
</protein>
<name>A0AA39NRG3_ARMTA</name>
<reference evidence="2" key="1">
    <citation type="submission" date="2023-06" db="EMBL/GenBank/DDBJ databases">
        <authorList>
            <consortium name="Lawrence Berkeley National Laboratory"/>
            <person name="Ahrendt S."/>
            <person name="Sahu N."/>
            <person name="Indic B."/>
            <person name="Wong-Bajracharya J."/>
            <person name="Merenyi Z."/>
            <person name="Ke H.-M."/>
            <person name="Monk M."/>
            <person name="Kocsube S."/>
            <person name="Drula E."/>
            <person name="Lipzen A."/>
            <person name="Balint B."/>
            <person name="Henrissat B."/>
            <person name="Andreopoulos B."/>
            <person name="Martin F.M."/>
            <person name="Harder C.B."/>
            <person name="Rigling D."/>
            <person name="Ford K.L."/>
            <person name="Foster G.D."/>
            <person name="Pangilinan J."/>
            <person name="Papanicolaou A."/>
            <person name="Barry K."/>
            <person name="LaButti K."/>
            <person name="Viragh M."/>
            <person name="Koriabine M."/>
            <person name="Yan M."/>
            <person name="Riley R."/>
            <person name="Champramary S."/>
            <person name="Plett K.L."/>
            <person name="Tsai I.J."/>
            <person name="Slot J."/>
            <person name="Sipos G."/>
            <person name="Plett J."/>
            <person name="Nagy L.G."/>
            <person name="Grigoriev I.V."/>
        </authorList>
    </citation>
    <scope>NUCLEOTIDE SEQUENCE</scope>
    <source>
        <strain evidence="2">CCBAS 213</strain>
    </source>
</reference>
<proteinExistence type="predicted"/>
<dbReference type="EMBL" id="JAUEPS010000001">
    <property type="protein sequence ID" value="KAK0470461.1"/>
    <property type="molecule type" value="Genomic_DNA"/>
</dbReference>
<dbReference type="RefSeq" id="XP_060340254.1">
    <property type="nucleotide sequence ID" value="XM_060476381.1"/>
</dbReference>
<dbReference type="Proteomes" id="UP001175211">
    <property type="component" value="Unassembled WGS sequence"/>
</dbReference>
<accession>A0AA39NRG3</accession>
<comment type="caution">
    <text evidence="2">The sequence shown here is derived from an EMBL/GenBank/DDBJ whole genome shotgun (WGS) entry which is preliminary data.</text>
</comment>
<dbReference type="AlphaFoldDB" id="A0AA39NRG3"/>
<evidence type="ECO:0000313" key="3">
    <source>
        <dbReference type="Proteomes" id="UP001175211"/>
    </source>
</evidence>
<gene>
    <name evidence="2" type="ORF">EV420DRAFT_1634885</name>
</gene>
<sequence length="126" mass="14389">MHRASSPYDVPDSFQELPWDIETPHGSTTETVNPPSWMSASNLCEHLAPVADARGSEGKTCASSPMPSITSSFLHRIKMTAEQMDWELKEQNAQYLKDNNLQDDKEWKYKPYIDEPIYSCGRKHKT</sequence>
<keyword evidence="3" id="KW-1185">Reference proteome</keyword>
<evidence type="ECO:0000256" key="1">
    <source>
        <dbReference type="SAM" id="MobiDB-lite"/>
    </source>
</evidence>
<organism evidence="2 3">
    <name type="scientific">Armillaria tabescens</name>
    <name type="common">Ringless honey mushroom</name>
    <name type="synonym">Agaricus tabescens</name>
    <dbReference type="NCBI Taxonomy" id="1929756"/>
    <lineage>
        <taxon>Eukaryota</taxon>
        <taxon>Fungi</taxon>
        <taxon>Dikarya</taxon>
        <taxon>Basidiomycota</taxon>
        <taxon>Agaricomycotina</taxon>
        <taxon>Agaricomycetes</taxon>
        <taxon>Agaricomycetidae</taxon>
        <taxon>Agaricales</taxon>
        <taxon>Marasmiineae</taxon>
        <taxon>Physalacriaceae</taxon>
        <taxon>Desarmillaria</taxon>
    </lineage>
</organism>
<dbReference type="GeneID" id="85359929"/>
<feature type="compositionally biased region" description="Polar residues" evidence="1">
    <location>
        <begin position="25"/>
        <end position="34"/>
    </location>
</feature>
<feature type="region of interest" description="Disordered" evidence="1">
    <location>
        <begin position="1"/>
        <end position="34"/>
    </location>
</feature>
<evidence type="ECO:0000313" key="2">
    <source>
        <dbReference type="EMBL" id="KAK0470461.1"/>
    </source>
</evidence>